<evidence type="ECO:0000256" key="9">
    <source>
        <dbReference type="ARBA" id="ARBA00023237"/>
    </source>
</evidence>
<evidence type="ECO:0000256" key="10">
    <source>
        <dbReference type="PROSITE-ProRule" id="PRU01360"/>
    </source>
</evidence>
<keyword evidence="7 10" id="KW-0472">Membrane</keyword>
<name>A0ABV0G448_9BURK</name>
<keyword evidence="3 10" id="KW-0813">Transport</keyword>
<reference evidence="15 16" key="1">
    <citation type="submission" date="2024-05" db="EMBL/GenBank/DDBJ databases">
        <title>Roseateles sp. DJS-2-20 16S ribosomal RNA gene Genome sequencing and assembly.</title>
        <authorList>
            <person name="Woo H."/>
        </authorList>
    </citation>
    <scope>NUCLEOTIDE SEQUENCE [LARGE SCALE GENOMIC DNA]</scope>
    <source>
        <strain evidence="15 16">DJS-2-20</strain>
    </source>
</reference>
<organism evidence="15 16">
    <name type="scientific">Roseateles paludis</name>
    <dbReference type="NCBI Taxonomy" id="3145238"/>
    <lineage>
        <taxon>Bacteria</taxon>
        <taxon>Pseudomonadati</taxon>
        <taxon>Pseudomonadota</taxon>
        <taxon>Betaproteobacteria</taxon>
        <taxon>Burkholderiales</taxon>
        <taxon>Sphaerotilaceae</taxon>
        <taxon>Roseateles</taxon>
    </lineage>
</organism>
<keyword evidence="4 10" id="KW-1134">Transmembrane beta strand</keyword>
<evidence type="ECO:0000256" key="4">
    <source>
        <dbReference type="ARBA" id="ARBA00022452"/>
    </source>
</evidence>
<dbReference type="SUPFAM" id="SSF56935">
    <property type="entry name" value="Porins"/>
    <property type="match status" value="1"/>
</dbReference>
<protein>
    <submittedName>
        <fullName evidence="15">TonB-dependent receptor</fullName>
    </submittedName>
</protein>
<evidence type="ECO:0000259" key="13">
    <source>
        <dbReference type="Pfam" id="PF00593"/>
    </source>
</evidence>
<evidence type="ECO:0000259" key="14">
    <source>
        <dbReference type="Pfam" id="PF07715"/>
    </source>
</evidence>
<dbReference type="PANTHER" id="PTHR47234:SF3">
    <property type="entry name" value="SECRETIN_TONB SHORT N-TERMINAL DOMAIN-CONTAINING PROTEIN"/>
    <property type="match status" value="1"/>
</dbReference>
<comment type="subcellular location">
    <subcellularLocation>
        <location evidence="1 10">Cell outer membrane</location>
        <topology evidence="1 10">Multi-pass membrane protein</topology>
    </subcellularLocation>
</comment>
<keyword evidence="16" id="KW-1185">Reference proteome</keyword>
<evidence type="ECO:0000313" key="15">
    <source>
        <dbReference type="EMBL" id="MEO3692518.1"/>
    </source>
</evidence>
<evidence type="ECO:0000256" key="7">
    <source>
        <dbReference type="ARBA" id="ARBA00023136"/>
    </source>
</evidence>
<dbReference type="Pfam" id="PF00593">
    <property type="entry name" value="TonB_dep_Rec_b-barrel"/>
    <property type="match status" value="1"/>
</dbReference>
<keyword evidence="5 10" id="KW-0812">Transmembrane</keyword>
<evidence type="ECO:0000256" key="5">
    <source>
        <dbReference type="ARBA" id="ARBA00022692"/>
    </source>
</evidence>
<comment type="similarity">
    <text evidence="2 10 11">Belongs to the TonB-dependent receptor family.</text>
</comment>
<dbReference type="EMBL" id="JBDPZD010000003">
    <property type="protein sequence ID" value="MEO3692518.1"/>
    <property type="molecule type" value="Genomic_DNA"/>
</dbReference>
<comment type="caution">
    <text evidence="15">The sequence shown here is derived from an EMBL/GenBank/DDBJ whole genome shotgun (WGS) entry which is preliminary data.</text>
</comment>
<dbReference type="PANTHER" id="PTHR47234">
    <property type="match status" value="1"/>
</dbReference>
<evidence type="ECO:0000256" key="6">
    <source>
        <dbReference type="ARBA" id="ARBA00023077"/>
    </source>
</evidence>
<dbReference type="InterPro" id="IPR039426">
    <property type="entry name" value="TonB-dep_rcpt-like"/>
</dbReference>
<feature type="chain" id="PRO_5047064428" evidence="12">
    <location>
        <begin position="28"/>
        <end position="988"/>
    </location>
</feature>
<evidence type="ECO:0000256" key="3">
    <source>
        <dbReference type="ARBA" id="ARBA00022448"/>
    </source>
</evidence>
<feature type="signal peptide" evidence="12">
    <location>
        <begin position="1"/>
        <end position="27"/>
    </location>
</feature>
<proteinExistence type="inferred from homology"/>
<evidence type="ECO:0000256" key="11">
    <source>
        <dbReference type="RuleBase" id="RU003357"/>
    </source>
</evidence>
<evidence type="ECO:0000256" key="1">
    <source>
        <dbReference type="ARBA" id="ARBA00004571"/>
    </source>
</evidence>
<keyword evidence="12" id="KW-0732">Signal</keyword>
<keyword evidence="9 10" id="KW-0998">Cell outer membrane</keyword>
<dbReference type="InterPro" id="IPR012910">
    <property type="entry name" value="Plug_dom"/>
</dbReference>
<dbReference type="InterPro" id="IPR036942">
    <property type="entry name" value="Beta-barrel_TonB_sf"/>
</dbReference>
<dbReference type="Proteomes" id="UP001495147">
    <property type="component" value="Unassembled WGS sequence"/>
</dbReference>
<dbReference type="RefSeq" id="WP_347705333.1">
    <property type="nucleotide sequence ID" value="NZ_JBDPZD010000003.1"/>
</dbReference>
<evidence type="ECO:0000313" key="16">
    <source>
        <dbReference type="Proteomes" id="UP001495147"/>
    </source>
</evidence>
<keyword evidence="6 11" id="KW-0798">TonB box</keyword>
<dbReference type="Gene3D" id="2.40.170.20">
    <property type="entry name" value="TonB-dependent receptor, beta-barrel domain"/>
    <property type="match status" value="1"/>
</dbReference>
<dbReference type="InterPro" id="IPR037066">
    <property type="entry name" value="Plug_dom_sf"/>
</dbReference>
<evidence type="ECO:0000256" key="8">
    <source>
        <dbReference type="ARBA" id="ARBA00023170"/>
    </source>
</evidence>
<accession>A0ABV0G448</accession>
<gene>
    <name evidence="15" type="ORF">ABDJ85_13645</name>
</gene>
<dbReference type="Gene3D" id="2.170.130.10">
    <property type="entry name" value="TonB-dependent receptor, plug domain"/>
    <property type="match status" value="1"/>
</dbReference>
<dbReference type="Pfam" id="PF07715">
    <property type="entry name" value="Plug"/>
    <property type="match status" value="1"/>
</dbReference>
<feature type="domain" description="TonB-dependent receptor-like beta-barrel" evidence="13">
    <location>
        <begin position="445"/>
        <end position="951"/>
    </location>
</feature>
<evidence type="ECO:0000256" key="12">
    <source>
        <dbReference type="SAM" id="SignalP"/>
    </source>
</evidence>
<keyword evidence="8 15" id="KW-0675">Receptor</keyword>
<dbReference type="PROSITE" id="PS52016">
    <property type="entry name" value="TONB_DEPENDENT_REC_3"/>
    <property type="match status" value="1"/>
</dbReference>
<evidence type="ECO:0000256" key="2">
    <source>
        <dbReference type="ARBA" id="ARBA00009810"/>
    </source>
</evidence>
<dbReference type="InterPro" id="IPR000531">
    <property type="entry name" value="Beta-barrel_TonB"/>
</dbReference>
<feature type="domain" description="TonB-dependent receptor plug" evidence="14">
    <location>
        <begin position="71"/>
        <end position="184"/>
    </location>
</feature>
<sequence>MRSPGQLKLIHLATLSACALMAGAAMADAQNPVAPEPEAADQAAAKADEGSNILTPVVVTGSRIAQRGFTQPTPTTRLNASDLEKQAHPNIFQSIVELPALQGSTGRATFTNSTSSGLQGLSSLSMRGLAPIRTLTLLDGQRVVPANVTGVTDISQFPQILIQQVDVVTGGAGASYGSDAVGGVVNFITDKRFKGFKANIEGGQTNYGDDETGALQMAWGRSFMDDRAHITVSAEVVREKGVPSPRFGGIGANGRTWFNNPAWQQRPTSQTTDGKPQLFDIRNAQQFQYSKYGLITQGPLQGTAFGKDGVPYQFQYGSNGVPNGTGGVTGCITPFCVGGDLSGTIGGGTTMGMDLKRQVLYSRASYELDDDTEVYFTVNLAKTDARNTPNPGSPKLDNLTIQCENPYVPASIKQACVDKGITSFKFGTAYGNQPKDIEVNPVREQKRFVIGANGKFSGLGTTWSYDSYLEHGENHIDLKVSNIMLNPRFNQAIDAIKLPDGSIVCRNPVARSSGCLPLNILGDVVQDAGALAYVFPAVGPRQLSTQRQTVASFNVNGQPFSNWAGPVAVALGAEARKEGYWVTGDPYGNGVYPATPNTAEYPADPLLNTSVGNNWFAGNYHAAVGAYNVEEGFVEMNAPLFKSDRMGDANLNVAVRRTQYSTAGGITSWKAGSTWKTGVDGLRLRYVMSRDVRAPNLSELFAAPVVINQAVNYLGNTYNVQQRTIGNVNLRPELADNKSIGLVLANPKWAPGLSLSFDYYDIKLKDVISTFGAQQQVDLCAAGNQEFCAAMDLVSPVKYVQLQAFNLAKMRNKGYDLEGLYRFSLAGIGMPGKVTLRGLGTRTKSFLVTSGIIGTIPAERAGVNLGDTPKWKAQFSQTWEGEVVSLSFAQRYISKGVYSNEFIECQTNCPVSTAQHQTIDNNQMKGATYFDLSGSYKINKNITAYFKIDNVTDVTPPNAPGTNTGYGVNPSLFDVLGRVYRIGARLNY</sequence>